<dbReference type="InterPro" id="IPR026444">
    <property type="entry name" value="Secre_tail"/>
</dbReference>
<dbReference type="PANTHER" id="PTHR43739:SF2">
    <property type="entry name" value="OLIGOXYLOGLUCAN-REDUCING END-SPECIFIC XYLOGLUCANASE-RELATED"/>
    <property type="match status" value="1"/>
</dbReference>
<feature type="domain" description="Secretion system C-terminal sorting" evidence="7">
    <location>
        <begin position="878"/>
        <end position="953"/>
    </location>
</feature>
<dbReference type="EMBL" id="PHFL01000072">
    <property type="protein sequence ID" value="RFM22903.1"/>
    <property type="molecule type" value="Genomic_DNA"/>
</dbReference>
<evidence type="ECO:0000313" key="8">
    <source>
        <dbReference type="EMBL" id="RFM22903.1"/>
    </source>
</evidence>
<dbReference type="AlphaFoldDB" id="A0A395LW35"/>
<keyword evidence="4" id="KW-0326">Glycosidase</keyword>
<evidence type="ECO:0000256" key="6">
    <source>
        <dbReference type="ARBA" id="ARBA00037986"/>
    </source>
</evidence>
<dbReference type="SUPFAM" id="SSF110296">
    <property type="entry name" value="Oligoxyloglucan reducing end-specific cellobiohydrolase"/>
    <property type="match status" value="2"/>
</dbReference>
<dbReference type="InterPro" id="IPR015943">
    <property type="entry name" value="WD40/YVTN_repeat-like_dom_sf"/>
</dbReference>
<keyword evidence="1" id="KW-0732">Signal</keyword>
<dbReference type="Gene3D" id="2.60.40.4070">
    <property type="match status" value="1"/>
</dbReference>
<protein>
    <submittedName>
        <fullName evidence="8">T9SS C-terminal target domain-containing protein</fullName>
    </submittedName>
</protein>
<sequence length="956" mass="104236">MHLRRWRTATLVFFSALCLWAGITKWTNRETRIEALISESDEKYENPEARYKWELEQLVDPYTGKLPENIRDKELRYANTLPSDDDLSERQLLGVVTQGTRLKPKGSVQTLSQPLQAVPWNFRGPINVGGRTRALAVDVSNENVILAGGVSGGMWRSDDGGRTWRKTTSPDELHSVSCLVQDTRPGRRNIWYYGTGELRGNSASSNIGGGLYRGDGIFKSTDGGNTWARLPSTVTNVPQAFDNYFDWVWNIAIDPSNLNEDEVYAATIGAIHRSIDGGNSWQVVLPRGGNFSNATISPRFNDVAVTSQGVVYAAMSSATSDVSVPVAQGRGIWRSVDGINWVNITPPDFPTTYNRFVIAIAPSNENIVYFLGETPNSGFNGAERDWTSLWRYTYLSGDGTGAGGRWENLSANLPAFGGTVGNMNSQQSYNLVIKVKPDNPNVVFIGGTNLYRSTDGFSTNTNITWIGGYSTLNNASLYPNHHCDQHCIVFLPSNPNVMLTGNDGGVQRTNNCMAQNVVWENLSRGYITSQFYSVAIDQSGINNIIIGGLQDNGTYFVDSQSADTDWRNIAGGDGGYCAIASGANPYFISFQEGRILRVSLGSDGRVLSATPITPAGASNMLFINPFVLDPNNSNILYTLGNDRVFRNTQALSATSTVGWDTLPSPFAGARLTSLAVSRIPANRLYYGTNNGRVFRVDNAHSNQAVTTEITGTNFPRIGTTTVGYVSCIAIDPTDADKVLVVLSNYNIQSLFYSENGGTSWTPVGGNLEENPDGTGSGPAVKWAEILPVQGGTAYFVGTTTGLYATARLNGMQTQWVQQGRRNIGRVVVDMIRARQADGLVVVATHGNGVYSANITSLTPLSAQTNAPVANAFRLLQNYPNPFNPTTIIQYQLPVASPVLLKVYDALGREVATLVNERKDAGMHQVEFRATNLASGTYFYRLQAGQFVETKKMILIK</sequence>
<dbReference type="Gene3D" id="2.130.10.10">
    <property type="entry name" value="YVTN repeat-like/Quinoprotein amine dehydrogenase"/>
    <property type="match status" value="4"/>
</dbReference>
<proteinExistence type="inferred from homology"/>
<evidence type="ECO:0000256" key="3">
    <source>
        <dbReference type="ARBA" id="ARBA00023277"/>
    </source>
</evidence>
<evidence type="ECO:0000256" key="2">
    <source>
        <dbReference type="ARBA" id="ARBA00022801"/>
    </source>
</evidence>
<reference evidence="8 9" key="1">
    <citation type="journal article" date="2011" name="ISME J.">
        <title>Community ecology of hot spring cyanobacterial mats: predominant populations and their functional potential.</title>
        <authorList>
            <person name="Klatt C.G."/>
            <person name="Wood J.M."/>
            <person name="Rusch D.B."/>
            <person name="Bateson M.M."/>
            <person name="Hamamura N."/>
            <person name="Heidelberg J.F."/>
            <person name="Grossman A.R."/>
            <person name="Bhaya D."/>
            <person name="Cohan F.M."/>
            <person name="Kuhl M."/>
            <person name="Bryant D.A."/>
            <person name="Ward D.M."/>
        </authorList>
    </citation>
    <scope>NUCLEOTIDE SEQUENCE [LARGE SCALE GENOMIC DNA]</scope>
    <source>
        <strain evidence="8">OS</strain>
    </source>
</reference>
<comment type="similarity">
    <text evidence="6">Belongs to the glycosyl hydrolase 74 family.</text>
</comment>
<dbReference type="GO" id="GO:0016798">
    <property type="term" value="F:hydrolase activity, acting on glycosyl bonds"/>
    <property type="evidence" value="ECO:0007669"/>
    <property type="project" value="UniProtKB-KW"/>
</dbReference>
<dbReference type="PANTHER" id="PTHR43739">
    <property type="entry name" value="XYLOGLUCANASE (EUROFUNG)"/>
    <property type="match status" value="1"/>
</dbReference>
<keyword evidence="3" id="KW-0119">Carbohydrate metabolism</keyword>
<accession>A0A395LW35</accession>
<evidence type="ECO:0000256" key="1">
    <source>
        <dbReference type="ARBA" id="ARBA00022729"/>
    </source>
</evidence>
<evidence type="ECO:0000313" key="9">
    <source>
        <dbReference type="Proteomes" id="UP000266389"/>
    </source>
</evidence>
<dbReference type="InterPro" id="IPR052025">
    <property type="entry name" value="Xyloglucanase_GH74"/>
</dbReference>
<organism evidence="8 9">
    <name type="scientific">Candidatus Thermochlorobacter aerophilus</name>
    <dbReference type="NCBI Taxonomy" id="1868324"/>
    <lineage>
        <taxon>Bacteria</taxon>
        <taxon>Pseudomonadati</taxon>
        <taxon>Chlorobiota</taxon>
        <taxon>Chlorobiia</taxon>
        <taxon>Chlorobiales</taxon>
        <taxon>Candidatus Thermochlorobacteriaceae</taxon>
        <taxon>Candidatus Thermochlorobacter</taxon>
    </lineage>
</organism>
<dbReference type="NCBIfam" id="TIGR04183">
    <property type="entry name" value="Por_Secre_tail"/>
    <property type="match status" value="1"/>
</dbReference>
<evidence type="ECO:0000259" key="7">
    <source>
        <dbReference type="Pfam" id="PF18962"/>
    </source>
</evidence>
<keyword evidence="5" id="KW-0624">Polysaccharide degradation</keyword>
<dbReference type="Pfam" id="PF18962">
    <property type="entry name" value="Por_Secre_tail"/>
    <property type="match status" value="1"/>
</dbReference>
<evidence type="ECO:0000256" key="4">
    <source>
        <dbReference type="ARBA" id="ARBA00023295"/>
    </source>
</evidence>
<dbReference type="GO" id="GO:0000272">
    <property type="term" value="P:polysaccharide catabolic process"/>
    <property type="evidence" value="ECO:0007669"/>
    <property type="project" value="UniProtKB-KW"/>
</dbReference>
<dbReference type="Proteomes" id="UP000266389">
    <property type="component" value="Unassembled WGS sequence"/>
</dbReference>
<comment type="caution">
    <text evidence="8">The sequence shown here is derived from an EMBL/GenBank/DDBJ whole genome shotgun (WGS) entry which is preliminary data.</text>
</comment>
<name>A0A395LW35_9BACT</name>
<dbReference type="CDD" id="cd15482">
    <property type="entry name" value="Sialidase_non-viral"/>
    <property type="match status" value="1"/>
</dbReference>
<dbReference type="GO" id="GO:0010411">
    <property type="term" value="P:xyloglucan metabolic process"/>
    <property type="evidence" value="ECO:0007669"/>
    <property type="project" value="TreeGrafter"/>
</dbReference>
<evidence type="ECO:0000256" key="5">
    <source>
        <dbReference type="ARBA" id="ARBA00023326"/>
    </source>
</evidence>
<keyword evidence="2" id="KW-0378">Hydrolase</keyword>
<gene>
    <name evidence="8" type="ORF">D0433_13895</name>
</gene>